<evidence type="ECO:0000256" key="1">
    <source>
        <dbReference type="SAM" id="SignalP"/>
    </source>
</evidence>
<gene>
    <name evidence="2" type="ORF">D2E76_11055</name>
</gene>
<protein>
    <recommendedName>
        <fullName evidence="4">Secreted protein</fullName>
    </recommendedName>
</protein>
<evidence type="ECO:0000313" key="3">
    <source>
        <dbReference type="Proteomes" id="UP000284557"/>
    </source>
</evidence>
<dbReference type="EMBL" id="QXBN01000007">
    <property type="protein sequence ID" value="RIT39802.1"/>
    <property type="molecule type" value="Genomic_DNA"/>
</dbReference>
<dbReference type="RefSeq" id="WP_100477160.1">
    <property type="nucleotide sequence ID" value="NZ_CP029076.1"/>
</dbReference>
<reference evidence="2 3" key="1">
    <citation type="submission" date="2018-08" db="EMBL/GenBank/DDBJ databases">
        <title>Linezolid Resistance in Mycobacterium abscessus: MIC Distribution and Comprehensive Investigation of Resistance Mechanisms.</title>
        <authorList>
            <person name="Ye M."/>
            <person name="Xu L."/>
            <person name="Zou Y."/>
            <person name="Li B."/>
            <person name="Guo Q."/>
            <person name="Zhang Y."/>
            <person name="Zhan M."/>
            <person name="Xu B."/>
            <person name="Yu F."/>
            <person name="Zhang Z."/>
            <person name="Chu H."/>
        </authorList>
    </citation>
    <scope>NUCLEOTIDE SEQUENCE [LARGE SCALE GENOMIC DNA]</scope>
    <source>
        <strain evidence="2 3">G143</strain>
    </source>
</reference>
<name>A0ABD7HPU8_9MYCO</name>
<evidence type="ECO:0000313" key="2">
    <source>
        <dbReference type="EMBL" id="RIT39802.1"/>
    </source>
</evidence>
<dbReference type="AlphaFoldDB" id="A0ABD7HPU8"/>
<dbReference type="Proteomes" id="UP000284557">
    <property type="component" value="Unassembled WGS sequence"/>
</dbReference>
<proteinExistence type="predicted"/>
<organism evidence="2 3">
    <name type="scientific">Mycobacteroides abscessus</name>
    <dbReference type="NCBI Taxonomy" id="36809"/>
    <lineage>
        <taxon>Bacteria</taxon>
        <taxon>Bacillati</taxon>
        <taxon>Actinomycetota</taxon>
        <taxon>Actinomycetes</taxon>
        <taxon>Mycobacteriales</taxon>
        <taxon>Mycobacteriaceae</taxon>
        <taxon>Mycobacteroides</taxon>
    </lineage>
</organism>
<sequence>MIITFAAAAMLFPPTAGATMMSGNYELRISGRYDFHTWAWAVSSCAIRSEECHSVTAIPMPVGRAFPYTGEAQLIDGRYSLTVDVPDGLRCGNVYYGPVVATRDTYSWDAVTLQGTMESSFSTGCDGAPGGTYSYPFTLVMM</sequence>
<accession>A0ABD7HPU8</accession>
<feature type="chain" id="PRO_5044807979" description="Secreted protein" evidence="1">
    <location>
        <begin position="19"/>
        <end position="142"/>
    </location>
</feature>
<feature type="signal peptide" evidence="1">
    <location>
        <begin position="1"/>
        <end position="18"/>
    </location>
</feature>
<keyword evidence="1" id="KW-0732">Signal</keyword>
<comment type="caution">
    <text evidence="2">The sequence shown here is derived from an EMBL/GenBank/DDBJ whole genome shotgun (WGS) entry which is preliminary data.</text>
</comment>
<evidence type="ECO:0008006" key="4">
    <source>
        <dbReference type="Google" id="ProtNLM"/>
    </source>
</evidence>